<feature type="domain" description="Neprosin PEP catalytic" evidence="2">
    <location>
        <begin position="165"/>
        <end position="419"/>
    </location>
</feature>
<dbReference type="STRING" id="180498.A0A067KD28"/>
<dbReference type="EMBL" id="KK914539">
    <property type="protein sequence ID" value="KDP34131.1"/>
    <property type="molecule type" value="Genomic_DNA"/>
</dbReference>
<dbReference type="Pfam" id="PF14365">
    <property type="entry name" value="Neprosin_AP"/>
    <property type="match status" value="1"/>
</dbReference>
<keyword evidence="1" id="KW-0472">Membrane</keyword>
<dbReference type="PANTHER" id="PTHR31589:SF111">
    <property type="entry name" value="NEPROSIN DOMAIN-CONTAINING PROTEIN"/>
    <property type="match status" value="1"/>
</dbReference>
<evidence type="ECO:0000313" key="3">
    <source>
        <dbReference type="EMBL" id="KDP34131.1"/>
    </source>
</evidence>
<dbReference type="AlphaFoldDB" id="A0A067KD28"/>
<feature type="transmembrane region" description="Helical" evidence="1">
    <location>
        <begin position="15"/>
        <end position="35"/>
    </location>
</feature>
<accession>A0A067KD28</accession>
<proteinExistence type="predicted"/>
<dbReference type="PANTHER" id="PTHR31589">
    <property type="entry name" value="PROTEIN, PUTATIVE (DUF239)-RELATED-RELATED"/>
    <property type="match status" value="1"/>
</dbReference>
<dbReference type="Pfam" id="PF03080">
    <property type="entry name" value="Neprosin"/>
    <property type="match status" value="1"/>
</dbReference>
<evidence type="ECO:0000259" key="2">
    <source>
        <dbReference type="PROSITE" id="PS52045"/>
    </source>
</evidence>
<dbReference type="InterPro" id="IPR004314">
    <property type="entry name" value="Neprosin"/>
</dbReference>
<dbReference type="InterPro" id="IPR053168">
    <property type="entry name" value="Glutamic_endopeptidase"/>
</dbReference>
<keyword evidence="1" id="KW-1133">Transmembrane helix</keyword>
<organism evidence="3 4">
    <name type="scientific">Jatropha curcas</name>
    <name type="common">Barbados nut</name>
    <dbReference type="NCBI Taxonomy" id="180498"/>
    <lineage>
        <taxon>Eukaryota</taxon>
        <taxon>Viridiplantae</taxon>
        <taxon>Streptophyta</taxon>
        <taxon>Embryophyta</taxon>
        <taxon>Tracheophyta</taxon>
        <taxon>Spermatophyta</taxon>
        <taxon>Magnoliopsida</taxon>
        <taxon>eudicotyledons</taxon>
        <taxon>Gunneridae</taxon>
        <taxon>Pentapetalae</taxon>
        <taxon>rosids</taxon>
        <taxon>fabids</taxon>
        <taxon>Malpighiales</taxon>
        <taxon>Euphorbiaceae</taxon>
        <taxon>Crotonoideae</taxon>
        <taxon>Jatropheae</taxon>
        <taxon>Jatropha</taxon>
    </lineage>
</organism>
<dbReference type="InterPro" id="IPR025521">
    <property type="entry name" value="Neprosin_propep"/>
</dbReference>
<dbReference type="OrthoDB" id="1858978at2759"/>
<evidence type="ECO:0000256" key="1">
    <source>
        <dbReference type="SAM" id="Phobius"/>
    </source>
</evidence>
<gene>
    <name evidence="3" type="ORF">JCGZ_07702</name>
</gene>
<protein>
    <recommendedName>
        <fullName evidence="2">Neprosin PEP catalytic domain-containing protein</fullName>
    </recommendedName>
</protein>
<reference evidence="3 4" key="1">
    <citation type="journal article" date="2014" name="PLoS ONE">
        <title>Global Analysis of Gene Expression Profiles in Physic Nut (Jatropha curcas L.) Seedlings Exposed to Salt Stress.</title>
        <authorList>
            <person name="Zhang L."/>
            <person name="Zhang C."/>
            <person name="Wu P."/>
            <person name="Chen Y."/>
            <person name="Li M."/>
            <person name="Jiang H."/>
            <person name="Wu G."/>
        </authorList>
    </citation>
    <scope>NUCLEOTIDE SEQUENCE [LARGE SCALE GENOMIC DNA]</scope>
    <source>
        <strain evidence="4">cv. GZQX0401</strain>
        <tissue evidence="3">Young leaves</tissue>
    </source>
</reference>
<dbReference type="PROSITE" id="PS52045">
    <property type="entry name" value="NEPROSIN_PEP_CD"/>
    <property type="match status" value="1"/>
</dbReference>
<keyword evidence="1" id="KW-0812">Transmembrane</keyword>
<sequence>MAKRFCSIGFSPEGMVILLGIIFYGFGVSEGNLIPGKKILEARKRIDSLKSLAVKTIQSEDGDIIDCIDIYKQPAFNHPALKNHTIQMEPSYDPTMEPTTTARKSTFEKKNKDSPLIVTSQLWQKNGSCPPGTIPVRRIQEKELLKADSIQDFGRKKPSFQPTPDLRETNRSMSILLTEGFSYSGVKGDIKVWNPFVESDDEYSISQVSLKSGPWYSFESLQSGWAVNPSVYGDRKTRLFVYWTVDAYKTTGCFDLTCPGFVQTSNEVALGAAIYPISVPFGLPSQITIYIFRDTSTNNWWVQYGEKINLGYWPAELFGLLHSNAHGAEWGGEVYSLKLGHPPHTKTAMGNGQFPDGVFGNSGAVRRLRVRENSIFLKFPEWVSTYQDEYDCYRTYYQADYMDEPEFYFGGPGQNPVCP</sequence>
<keyword evidence="4" id="KW-1185">Reference proteome</keyword>
<dbReference type="Gene3D" id="3.90.1320.10">
    <property type="entry name" value="Outer-capsid protein sigma 3, large lobe"/>
    <property type="match status" value="1"/>
</dbReference>
<dbReference type="Proteomes" id="UP000027138">
    <property type="component" value="Unassembled WGS sequence"/>
</dbReference>
<evidence type="ECO:0000313" key="4">
    <source>
        <dbReference type="Proteomes" id="UP000027138"/>
    </source>
</evidence>
<name>A0A067KD28_JATCU</name>